<organism evidence="7 8">
    <name type="scientific">Aromatoleum diolicum</name>
    <dbReference type="NCBI Taxonomy" id="75796"/>
    <lineage>
        <taxon>Bacteria</taxon>
        <taxon>Pseudomonadati</taxon>
        <taxon>Pseudomonadota</taxon>
        <taxon>Betaproteobacteria</taxon>
        <taxon>Rhodocyclales</taxon>
        <taxon>Rhodocyclaceae</taxon>
        <taxon>Aromatoleum</taxon>
    </lineage>
</organism>
<evidence type="ECO:0000259" key="5">
    <source>
        <dbReference type="Pfam" id="PF02852"/>
    </source>
</evidence>
<evidence type="ECO:0000256" key="2">
    <source>
        <dbReference type="ARBA" id="ARBA00007532"/>
    </source>
</evidence>
<dbReference type="Pfam" id="PF02852">
    <property type="entry name" value="Pyr_redox_dim"/>
    <property type="match status" value="1"/>
</dbReference>
<dbReference type="InterPro" id="IPR036324">
    <property type="entry name" value="Mn/Fe_SOD_N_sf"/>
</dbReference>
<reference evidence="7 8" key="1">
    <citation type="submission" date="2019-12" db="EMBL/GenBank/DDBJ databases">
        <title>Comparative genomics gives insights into the taxonomy of the Azoarcus-Aromatoleum group and reveals separate origins of nif in the plant-associated Azoarcus and non-plant-associated Aromatoleum sub-groups.</title>
        <authorList>
            <person name="Lafos M."/>
            <person name="Maluk M."/>
            <person name="Batista M."/>
            <person name="Junghare M."/>
            <person name="Carmona M."/>
            <person name="Faoro H."/>
            <person name="Cruz L.M."/>
            <person name="Battistoni F."/>
            <person name="De Souza E."/>
            <person name="Pedrosa F."/>
            <person name="Chen W.-M."/>
            <person name="Poole P.S."/>
            <person name="Dixon R.A."/>
            <person name="James E.K."/>
        </authorList>
    </citation>
    <scope>NUCLEOTIDE SEQUENCE [LARGE SCALE GENOMIC DNA]</scope>
    <source>
        <strain evidence="7 8">22Lin</strain>
    </source>
</reference>
<feature type="domain" description="Pyridine nucleotide-disulphide oxidoreductase dimerisation" evidence="5">
    <location>
        <begin position="357"/>
        <end position="458"/>
    </location>
</feature>
<dbReference type="Gene3D" id="3.50.50.60">
    <property type="entry name" value="FAD/NAD(P)-binding domain"/>
    <property type="match status" value="3"/>
</dbReference>
<evidence type="ECO:0000256" key="1">
    <source>
        <dbReference type="ARBA" id="ARBA00001974"/>
    </source>
</evidence>
<dbReference type="PANTHER" id="PTHR43014:SF4">
    <property type="entry name" value="PYRIDINE NUCLEOTIDE-DISULFIDE OXIDOREDUCTASE RCLA-RELATED"/>
    <property type="match status" value="1"/>
</dbReference>
<dbReference type="PIRSF" id="PIRSF000350">
    <property type="entry name" value="Mercury_reductase_MerA"/>
    <property type="match status" value="1"/>
</dbReference>
<keyword evidence="7" id="KW-0560">Oxidoreductase</keyword>
<accession>A0ABX1QAI1</accession>
<evidence type="ECO:0000256" key="4">
    <source>
        <dbReference type="ARBA" id="ARBA00022827"/>
    </source>
</evidence>
<dbReference type="SUPFAM" id="SSF55424">
    <property type="entry name" value="FAD/NAD-linked reductases, dimerisation (C-terminal) domain"/>
    <property type="match status" value="1"/>
</dbReference>
<feature type="domain" description="FAD/NAD(P)-binding" evidence="6">
    <location>
        <begin position="7"/>
        <end position="330"/>
    </location>
</feature>
<dbReference type="Proteomes" id="UP000648984">
    <property type="component" value="Unassembled WGS sequence"/>
</dbReference>
<protein>
    <submittedName>
        <fullName evidence="7">Dihydrolipoyl dehydrogenase</fullName>
        <ecNumber evidence="7">1.8.1.4</ecNumber>
    </submittedName>
</protein>
<comment type="caution">
    <text evidence="7">The sequence shown here is derived from an EMBL/GenBank/DDBJ whole genome shotgun (WGS) entry which is preliminary data.</text>
</comment>
<evidence type="ECO:0000259" key="6">
    <source>
        <dbReference type="Pfam" id="PF07992"/>
    </source>
</evidence>
<dbReference type="InterPro" id="IPR036188">
    <property type="entry name" value="FAD/NAD-bd_sf"/>
</dbReference>
<dbReference type="Gene3D" id="1.10.287.990">
    <property type="entry name" value="Fe,Mn superoxide dismutase (SOD) domain"/>
    <property type="match status" value="1"/>
</dbReference>
<dbReference type="PANTHER" id="PTHR43014">
    <property type="entry name" value="MERCURIC REDUCTASE"/>
    <property type="match status" value="1"/>
</dbReference>
<dbReference type="Pfam" id="PF07992">
    <property type="entry name" value="Pyr_redox_2"/>
    <property type="match status" value="1"/>
</dbReference>
<dbReference type="InterPro" id="IPR001100">
    <property type="entry name" value="Pyr_nuc-diS_OxRdtase"/>
</dbReference>
<keyword evidence="4" id="KW-0274">FAD</keyword>
<dbReference type="InterPro" id="IPR004099">
    <property type="entry name" value="Pyr_nucl-diS_OxRdtase_dimer"/>
</dbReference>
<dbReference type="EMBL" id="WTVQ01000005">
    <property type="protein sequence ID" value="NMG74021.1"/>
    <property type="molecule type" value="Genomic_DNA"/>
</dbReference>
<comment type="cofactor">
    <cofactor evidence="1">
        <name>FAD</name>
        <dbReference type="ChEBI" id="CHEBI:57692"/>
    </cofactor>
</comment>
<evidence type="ECO:0000313" key="7">
    <source>
        <dbReference type="EMBL" id="NMG74021.1"/>
    </source>
</evidence>
<dbReference type="PRINTS" id="PR00411">
    <property type="entry name" value="PNDRDTASEI"/>
</dbReference>
<dbReference type="PRINTS" id="PR00368">
    <property type="entry name" value="FADPNR"/>
</dbReference>
<sequence>MKTVQVDVAVVGAGTAGLAAFYAARKAGASAVIIEGGEYGTTCARVGCMPSKLLIAAADAAHAVGKAGGFGVCVDGDVRIDGRAVMDRVRRERDRFVSFVLRDVEEIPDAERIRGQACFVDDHTLAVADHTRVTSKSIIIATGSRAAYPDSFTSLGDRVITSDDVFNWHDLPKAVAVIGPGIIGLELGQALHRLGVRVAVLGRGGRVGPISDPEIRAYACVTFNEEFTLAPDARIADMQRYGDRVAIRRAGPDGSDVIEYFDYVLAATGRTPNVTGIGLDRTTLKLDAKGVPSFDPLTTRTVSADRASPIFIAGDAGNFIPLLHEATDEGRIAGENAARFALGRQVKPGLRRARIGVVFTDPQIGIVGGGLHAMKPGSFATGQVSFEDQGRSRILLRNKGLLNVYGDLASGRFVGAEMLAPAAEHLAHLLAWALQNEMTVAQMLEMPVYHPVIEEGLRTGLRDLDVKLRAARVNVDKAA</sequence>
<dbReference type="GO" id="GO:0004148">
    <property type="term" value="F:dihydrolipoyl dehydrogenase (NADH) activity"/>
    <property type="evidence" value="ECO:0007669"/>
    <property type="project" value="UniProtKB-EC"/>
</dbReference>
<proteinExistence type="inferred from homology"/>
<dbReference type="InterPro" id="IPR023753">
    <property type="entry name" value="FAD/NAD-binding_dom"/>
</dbReference>
<evidence type="ECO:0000256" key="3">
    <source>
        <dbReference type="ARBA" id="ARBA00022630"/>
    </source>
</evidence>
<dbReference type="RefSeq" id="WP_169259175.1">
    <property type="nucleotide sequence ID" value="NZ_WTVQ01000005.1"/>
</dbReference>
<dbReference type="Gene3D" id="3.30.390.30">
    <property type="match status" value="1"/>
</dbReference>
<keyword evidence="3" id="KW-0285">Flavoprotein</keyword>
<dbReference type="NCBIfam" id="NF004939">
    <property type="entry name" value="PRK06292.1-1"/>
    <property type="match status" value="1"/>
</dbReference>
<evidence type="ECO:0000313" key="8">
    <source>
        <dbReference type="Proteomes" id="UP000648984"/>
    </source>
</evidence>
<dbReference type="EC" id="1.8.1.4" evidence="7"/>
<name>A0ABX1QAI1_9RHOO</name>
<gene>
    <name evidence="7" type="ORF">GPA25_04545</name>
</gene>
<keyword evidence="8" id="KW-1185">Reference proteome</keyword>
<dbReference type="SUPFAM" id="SSF51905">
    <property type="entry name" value="FAD/NAD(P)-binding domain"/>
    <property type="match status" value="2"/>
</dbReference>
<comment type="similarity">
    <text evidence="2">Belongs to the class-I pyridine nucleotide-disulfide oxidoreductase family.</text>
</comment>
<dbReference type="InterPro" id="IPR016156">
    <property type="entry name" value="FAD/NAD-linked_Rdtase_dimer_sf"/>
</dbReference>